<protein>
    <recommendedName>
        <fullName evidence="1">Abortive phage infection protein C-terminal domain-containing protein</fullName>
    </recommendedName>
</protein>
<organism evidence="2 3">
    <name type="scientific">Acinetobacter haemolyticus ATCC 19194</name>
    <dbReference type="NCBI Taxonomy" id="707232"/>
    <lineage>
        <taxon>Bacteria</taxon>
        <taxon>Pseudomonadati</taxon>
        <taxon>Pseudomonadota</taxon>
        <taxon>Gammaproteobacteria</taxon>
        <taxon>Moraxellales</taxon>
        <taxon>Moraxellaceae</taxon>
        <taxon>Acinetobacter</taxon>
    </lineage>
</organism>
<dbReference type="HOGENOM" id="CLU_1056135_0_0_6"/>
<feature type="domain" description="Abortive phage infection protein C-terminal" evidence="1">
    <location>
        <begin position="2"/>
        <end position="183"/>
    </location>
</feature>
<name>D4XT18_ACIHA</name>
<dbReference type="EMBL" id="ADMT01000214">
    <property type="protein sequence ID" value="EFF81684.1"/>
    <property type="molecule type" value="Genomic_DNA"/>
</dbReference>
<evidence type="ECO:0000313" key="2">
    <source>
        <dbReference type="EMBL" id="EFF81684.1"/>
    </source>
</evidence>
<evidence type="ECO:0000313" key="3">
    <source>
        <dbReference type="Proteomes" id="UP000003085"/>
    </source>
</evidence>
<proteinExistence type="predicted"/>
<sequence>MDDDHRCVLVKVIVTQDESLRDSIIKATNNQTMVESSSLHATDKIQRDIEDILLQSGLYYERRKNFYLNQGVSVHDLITLPYLASGYLALVLKSPAKAISLRAKTIRDEEKYKIIFNEKTNIKIWVSLAIIFKEIDRCLNLKRSNKSMSEKFLKKWRYIIGLLILAKYYKKFDFNVNEIISFDVSLITQDEVSILLDDVKDNLPSSNQNLSNANFVKMLNFFEKNIILLIAKLFLMQILIMKKIFQLSLEKPKKIMIFNLLIR</sequence>
<evidence type="ECO:0000259" key="1">
    <source>
        <dbReference type="Pfam" id="PF10592"/>
    </source>
</evidence>
<gene>
    <name evidence="2" type="ORF">HMP0015_2860</name>
</gene>
<dbReference type="Pfam" id="PF10592">
    <property type="entry name" value="AIPR"/>
    <property type="match status" value="1"/>
</dbReference>
<dbReference type="InterPro" id="IPR018891">
    <property type="entry name" value="AIPR_C"/>
</dbReference>
<dbReference type="Proteomes" id="UP000003085">
    <property type="component" value="Unassembled WGS sequence"/>
</dbReference>
<dbReference type="RefSeq" id="WP_004640569.1">
    <property type="nucleotide sequence ID" value="NZ_GG770435.1"/>
</dbReference>
<accession>D4XT18</accession>
<reference evidence="3" key="1">
    <citation type="submission" date="2010-03" db="EMBL/GenBank/DDBJ databases">
        <title>Complete sequence of Mobiluncus curtisii ATCC 43063.</title>
        <authorList>
            <person name="Muzny D."/>
            <person name="Qin X."/>
            <person name="Deng J."/>
            <person name="Jiang H."/>
            <person name="Liu Y."/>
            <person name="Qu J."/>
            <person name="Song X.-Z."/>
            <person name="Zhang L."/>
            <person name="Thornton R."/>
            <person name="Coyle M."/>
            <person name="Francisco L."/>
            <person name="Jackson L."/>
            <person name="Javaid M."/>
            <person name="Korchina V."/>
            <person name="Kovar C."/>
            <person name="Mata R."/>
            <person name="Mathew T."/>
            <person name="Ngo R."/>
            <person name="Nguyen L."/>
            <person name="Nguyen N."/>
            <person name="Okwuonu G."/>
            <person name="Ongeri F."/>
            <person name="Pham C."/>
            <person name="Simmons D."/>
            <person name="Wilczek-Boney K."/>
            <person name="Hale W."/>
            <person name="Jakkamsetti A."/>
            <person name="Pham P."/>
            <person name="Ruth R."/>
            <person name="San Lucas F."/>
            <person name="Warren J."/>
            <person name="Zhang J."/>
            <person name="Zhao Z."/>
            <person name="Zhou C."/>
            <person name="Zhu D."/>
            <person name="Lee S."/>
            <person name="Bess C."/>
            <person name="Blankenburg K."/>
            <person name="Forbes L."/>
            <person name="Fu Q."/>
            <person name="Gubbala S."/>
            <person name="Hirani K."/>
            <person name="Jayaseelan J.C."/>
            <person name="Lara F."/>
            <person name="Munidasa M."/>
            <person name="Palculict T."/>
            <person name="Patil S."/>
            <person name="Pu L.-L."/>
            <person name="Saada N."/>
            <person name="Tang L."/>
            <person name="Weissenberger G."/>
            <person name="Zhu Y."/>
            <person name="Hemphill L."/>
            <person name="Shang Y."/>
            <person name="Youmans B."/>
            <person name="Ayvaz T."/>
            <person name="Ross M."/>
            <person name="Santibanez J."/>
            <person name="Aqrawi P."/>
            <person name="Gross S."/>
            <person name="Joshi V."/>
            <person name="Fowler G."/>
            <person name="Nazareth L."/>
            <person name="Reid J."/>
            <person name="Worley K."/>
            <person name="Petrosino J."/>
            <person name="Highlander S."/>
            <person name="Gibbs R."/>
            <person name="Gibbs R."/>
        </authorList>
    </citation>
    <scope>NUCLEOTIDE SEQUENCE [LARGE SCALE GENOMIC DNA]</scope>
    <source>
        <strain evidence="3">ATCC 19194</strain>
    </source>
</reference>
<comment type="caution">
    <text evidence="2">The sequence shown here is derived from an EMBL/GenBank/DDBJ whole genome shotgun (WGS) entry which is preliminary data.</text>
</comment>
<dbReference type="AlphaFoldDB" id="D4XT18"/>